<feature type="region of interest" description="Disordered" evidence="1">
    <location>
        <begin position="79"/>
        <end position="111"/>
    </location>
</feature>
<dbReference type="Proteomes" id="UP001054837">
    <property type="component" value="Unassembled WGS sequence"/>
</dbReference>
<gene>
    <name evidence="2" type="ORF">CDAR_484101</name>
</gene>
<accession>A0AAV4T8M0</accession>
<dbReference type="AlphaFoldDB" id="A0AAV4T8M0"/>
<evidence type="ECO:0000313" key="2">
    <source>
        <dbReference type="EMBL" id="GIY41841.1"/>
    </source>
</evidence>
<comment type="caution">
    <text evidence="2">The sequence shown here is derived from an EMBL/GenBank/DDBJ whole genome shotgun (WGS) entry which is preliminary data.</text>
</comment>
<evidence type="ECO:0000313" key="3">
    <source>
        <dbReference type="Proteomes" id="UP001054837"/>
    </source>
</evidence>
<dbReference type="EMBL" id="BPLQ01009118">
    <property type="protein sequence ID" value="GIY41841.1"/>
    <property type="molecule type" value="Genomic_DNA"/>
</dbReference>
<sequence>MDMCYIKHPQELVLNRIISSTTWWSKFPSKGRKTPMKRSRRYGKNCPTGRLVPNRKLVLRGTWLFVGVSSLLHKKRRERCPMRLPPLLKGTGRKRRKQASGQQAGTKHEKKREEGFFSLLVFQQKAPDPFSRPLVIPLPHSYVSPPSPTGG</sequence>
<keyword evidence="3" id="KW-1185">Reference proteome</keyword>
<name>A0AAV4T8M0_9ARAC</name>
<evidence type="ECO:0000256" key="1">
    <source>
        <dbReference type="SAM" id="MobiDB-lite"/>
    </source>
</evidence>
<proteinExistence type="predicted"/>
<protein>
    <submittedName>
        <fullName evidence="2">Uncharacterized protein</fullName>
    </submittedName>
</protein>
<reference evidence="2 3" key="1">
    <citation type="submission" date="2021-06" db="EMBL/GenBank/DDBJ databases">
        <title>Caerostris darwini draft genome.</title>
        <authorList>
            <person name="Kono N."/>
            <person name="Arakawa K."/>
        </authorList>
    </citation>
    <scope>NUCLEOTIDE SEQUENCE [LARGE SCALE GENOMIC DNA]</scope>
</reference>
<organism evidence="2 3">
    <name type="scientific">Caerostris darwini</name>
    <dbReference type="NCBI Taxonomy" id="1538125"/>
    <lineage>
        <taxon>Eukaryota</taxon>
        <taxon>Metazoa</taxon>
        <taxon>Ecdysozoa</taxon>
        <taxon>Arthropoda</taxon>
        <taxon>Chelicerata</taxon>
        <taxon>Arachnida</taxon>
        <taxon>Araneae</taxon>
        <taxon>Araneomorphae</taxon>
        <taxon>Entelegynae</taxon>
        <taxon>Araneoidea</taxon>
        <taxon>Araneidae</taxon>
        <taxon>Caerostris</taxon>
    </lineage>
</organism>